<reference evidence="1" key="2">
    <citation type="submission" date="2020-11" db="EMBL/GenBank/DDBJ databases">
        <authorList>
            <person name="McCartney M.A."/>
            <person name="Auch B."/>
            <person name="Kono T."/>
            <person name="Mallez S."/>
            <person name="Becker A."/>
            <person name="Gohl D.M."/>
            <person name="Silverstein K.A.T."/>
            <person name="Koren S."/>
            <person name="Bechman K.B."/>
            <person name="Herman A."/>
            <person name="Abrahante J.E."/>
            <person name="Garbe J."/>
        </authorList>
    </citation>
    <scope>NUCLEOTIDE SEQUENCE</scope>
    <source>
        <strain evidence="1">Duluth1</strain>
        <tissue evidence="1">Whole animal</tissue>
    </source>
</reference>
<sequence>MGKSIITVNRTTNSSAVITMNDEKLKEITSFKNLGATLSKDSTSTAVIRIKCHVDRSDGQT</sequence>
<comment type="caution">
    <text evidence="1">The sequence shown here is derived from an EMBL/GenBank/DDBJ whole genome shotgun (WGS) entry which is preliminary data.</text>
</comment>
<keyword evidence="2" id="KW-1185">Reference proteome</keyword>
<evidence type="ECO:0000313" key="2">
    <source>
        <dbReference type="Proteomes" id="UP000828390"/>
    </source>
</evidence>
<reference evidence="1" key="1">
    <citation type="journal article" date="2019" name="bioRxiv">
        <title>The Genome of the Zebra Mussel, Dreissena polymorpha: A Resource for Invasive Species Research.</title>
        <authorList>
            <person name="McCartney M.A."/>
            <person name="Auch B."/>
            <person name="Kono T."/>
            <person name="Mallez S."/>
            <person name="Zhang Y."/>
            <person name="Obille A."/>
            <person name="Becker A."/>
            <person name="Abrahante J.E."/>
            <person name="Garbe J."/>
            <person name="Badalamenti J.P."/>
            <person name="Herman A."/>
            <person name="Mangelson H."/>
            <person name="Liachko I."/>
            <person name="Sullivan S."/>
            <person name="Sone E.D."/>
            <person name="Koren S."/>
            <person name="Silverstein K.A.T."/>
            <person name="Beckman K.B."/>
            <person name="Gohl D.M."/>
        </authorList>
    </citation>
    <scope>NUCLEOTIDE SEQUENCE</scope>
    <source>
        <strain evidence="1">Duluth1</strain>
        <tissue evidence="1">Whole animal</tissue>
    </source>
</reference>
<name>A0A9D4RKP5_DREPO</name>
<dbReference type="EMBL" id="JAIWYP010000002">
    <property type="protein sequence ID" value="KAH3872341.1"/>
    <property type="molecule type" value="Genomic_DNA"/>
</dbReference>
<accession>A0A9D4RKP5</accession>
<gene>
    <name evidence="1" type="ORF">DPMN_035556</name>
</gene>
<protein>
    <submittedName>
        <fullName evidence="1">Uncharacterized protein</fullName>
    </submittedName>
</protein>
<dbReference type="AlphaFoldDB" id="A0A9D4RKP5"/>
<dbReference type="Proteomes" id="UP000828390">
    <property type="component" value="Unassembled WGS sequence"/>
</dbReference>
<proteinExistence type="predicted"/>
<evidence type="ECO:0000313" key="1">
    <source>
        <dbReference type="EMBL" id="KAH3872341.1"/>
    </source>
</evidence>
<organism evidence="1 2">
    <name type="scientific">Dreissena polymorpha</name>
    <name type="common">Zebra mussel</name>
    <name type="synonym">Mytilus polymorpha</name>
    <dbReference type="NCBI Taxonomy" id="45954"/>
    <lineage>
        <taxon>Eukaryota</taxon>
        <taxon>Metazoa</taxon>
        <taxon>Spiralia</taxon>
        <taxon>Lophotrochozoa</taxon>
        <taxon>Mollusca</taxon>
        <taxon>Bivalvia</taxon>
        <taxon>Autobranchia</taxon>
        <taxon>Heteroconchia</taxon>
        <taxon>Euheterodonta</taxon>
        <taxon>Imparidentia</taxon>
        <taxon>Neoheterodontei</taxon>
        <taxon>Myida</taxon>
        <taxon>Dreissenoidea</taxon>
        <taxon>Dreissenidae</taxon>
        <taxon>Dreissena</taxon>
    </lineage>
</organism>